<dbReference type="EC" id="2.4.2.2" evidence="3"/>
<dbReference type="GO" id="GO:0004731">
    <property type="term" value="F:purine-nucleoside phosphorylase activity"/>
    <property type="evidence" value="ECO:0007669"/>
    <property type="project" value="UniProtKB-UniRule"/>
</dbReference>
<dbReference type="OrthoDB" id="9793848at2"/>
<dbReference type="GO" id="GO:0004850">
    <property type="term" value="F:uridine phosphorylase activity"/>
    <property type="evidence" value="ECO:0007669"/>
    <property type="project" value="RHEA"/>
</dbReference>
<organism evidence="4 5">
    <name type="scientific">Serpentinimonas raichei</name>
    <dbReference type="NCBI Taxonomy" id="1458425"/>
    <lineage>
        <taxon>Bacteria</taxon>
        <taxon>Pseudomonadati</taxon>
        <taxon>Pseudomonadota</taxon>
        <taxon>Betaproteobacteria</taxon>
        <taxon>Burkholderiales</taxon>
        <taxon>Comamonadaceae</taxon>
        <taxon>Serpentinimonas</taxon>
    </lineage>
</organism>
<dbReference type="STRING" id="1458425.SRAA_1485"/>
<dbReference type="GO" id="GO:0047975">
    <property type="term" value="F:guanosine phosphorylase activity"/>
    <property type="evidence" value="ECO:0007669"/>
    <property type="project" value="RHEA"/>
</dbReference>
<dbReference type="GO" id="GO:0005829">
    <property type="term" value="C:cytosol"/>
    <property type="evidence" value="ECO:0007669"/>
    <property type="project" value="TreeGrafter"/>
</dbReference>
<keyword evidence="5" id="KW-1185">Reference proteome</keyword>
<evidence type="ECO:0000313" key="4">
    <source>
        <dbReference type="EMBL" id="BAO81339.1"/>
    </source>
</evidence>
<dbReference type="EMBL" id="AP014568">
    <property type="protein sequence ID" value="BAO81339.1"/>
    <property type="molecule type" value="Genomic_DNA"/>
</dbReference>
<comment type="catalytic activity">
    <reaction evidence="3">
        <text>guanosine + phosphate = alpha-D-ribose 1-phosphate + guanine</text>
        <dbReference type="Rhea" id="RHEA:13233"/>
        <dbReference type="ChEBI" id="CHEBI:16235"/>
        <dbReference type="ChEBI" id="CHEBI:16750"/>
        <dbReference type="ChEBI" id="CHEBI:43474"/>
        <dbReference type="ChEBI" id="CHEBI:57720"/>
        <dbReference type="EC" id="2.4.2.1"/>
    </reaction>
</comment>
<dbReference type="EC" id="2.4.2.1" evidence="3"/>
<dbReference type="RefSeq" id="WP_045531821.1">
    <property type="nucleotide sequence ID" value="NZ_AP014568.1"/>
</dbReference>
<comment type="catalytic activity">
    <reaction evidence="3">
        <text>adenosine + phosphate = alpha-D-ribose 1-phosphate + adenine</text>
        <dbReference type="Rhea" id="RHEA:27642"/>
        <dbReference type="ChEBI" id="CHEBI:16335"/>
        <dbReference type="ChEBI" id="CHEBI:16708"/>
        <dbReference type="ChEBI" id="CHEBI:43474"/>
        <dbReference type="ChEBI" id="CHEBI:57720"/>
        <dbReference type="EC" id="2.4.2.1"/>
    </reaction>
</comment>
<accession>A0A060NR40</accession>
<protein>
    <recommendedName>
        <fullName evidence="3">Pyrimidine/purine nucleoside phosphorylase</fullName>
        <ecNumber evidence="3">2.4.2.1</ecNumber>
        <ecNumber evidence="3">2.4.2.2</ecNumber>
    </recommendedName>
    <alternativeName>
        <fullName evidence="3">Adenosine phosphorylase</fullName>
    </alternativeName>
    <alternativeName>
        <fullName evidence="3">Cytidine phosphorylase</fullName>
    </alternativeName>
    <alternativeName>
        <fullName evidence="3">Guanosine phosphorylase</fullName>
    </alternativeName>
    <alternativeName>
        <fullName evidence="3">Inosine phosphorylase</fullName>
    </alternativeName>
    <alternativeName>
        <fullName evidence="3">Thymidine phosphorylase</fullName>
    </alternativeName>
    <alternativeName>
        <fullName evidence="3">Uridine phosphorylase</fullName>
    </alternativeName>
    <alternativeName>
        <fullName evidence="3">Xanthosine phosphorylase</fullName>
    </alternativeName>
</protein>
<dbReference type="SUPFAM" id="SSF51182">
    <property type="entry name" value="RmlC-like cupins"/>
    <property type="match status" value="1"/>
</dbReference>
<dbReference type="Pfam" id="PF06865">
    <property type="entry name" value="Ppnp"/>
    <property type="match status" value="1"/>
</dbReference>
<evidence type="ECO:0000256" key="2">
    <source>
        <dbReference type="ARBA" id="ARBA00022679"/>
    </source>
</evidence>
<evidence type="ECO:0000313" key="5">
    <source>
        <dbReference type="Proteomes" id="UP000067461"/>
    </source>
</evidence>
<dbReference type="CDD" id="cd20296">
    <property type="entry name" value="cupin_PpnP-like"/>
    <property type="match status" value="1"/>
</dbReference>
<dbReference type="HAMAP" id="MF_01537">
    <property type="entry name" value="Nucleos_phosphorylase_PpnP"/>
    <property type="match status" value="1"/>
</dbReference>
<evidence type="ECO:0000256" key="3">
    <source>
        <dbReference type="HAMAP-Rule" id="MF_01537"/>
    </source>
</evidence>
<dbReference type="AlphaFoldDB" id="A0A060NR40"/>
<proteinExistence type="inferred from homology"/>
<sequence length="106" mass="11262">MSTTQLDGVTVQTQANVYFDGKCISHSLTLPDGSKKSIGVILPATLTFNTGAAEVMECVGGACEYLLAGSSTWLPSQAGERFAVPAQSSFQIRVSGQPYHYICHFA</sequence>
<evidence type="ECO:0000256" key="1">
    <source>
        <dbReference type="ARBA" id="ARBA00022676"/>
    </source>
</evidence>
<keyword evidence="1 3" id="KW-0328">Glycosyltransferase</keyword>
<comment type="catalytic activity">
    <reaction evidence="3">
        <text>thymidine + phosphate = 2-deoxy-alpha-D-ribose 1-phosphate + thymine</text>
        <dbReference type="Rhea" id="RHEA:16037"/>
        <dbReference type="ChEBI" id="CHEBI:17748"/>
        <dbReference type="ChEBI" id="CHEBI:17821"/>
        <dbReference type="ChEBI" id="CHEBI:43474"/>
        <dbReference type="ChEBI" id="CHEBI:57259"/>
        <dbReference type="EC" id="2.4.2.2"/>
    </reaction>
</comment>
<comment type="similarity">
    <text evidence="3">Belongs to the nucleoside phosphorylase PpnP family.</text>
</comment>
<gene>
    <name evidence="4" type="primary">yaiE</name>
    <name evidence="3" type="synonym">ppnP</name>
    <name evidence="4" type="ORF">SRAA_1485</name>
</gene>
<comment type="catalytic activity">
    <reaction evidence="3">
        <text>uridine + phosphate = alpha-D-ribose 1-phosphate + uracil</text>
        <dbReference type="Rhea" id="RHEA:24388"/>
        <dbReference type="ChEBI" id="CHEBI:16704"/>
        <dbReference type="ChEBI" id="CHEBI:17568"/>
        <dbReference type="ChEBI" id="CHEBI:43474"/>
        <dbReference type="ChEBI" id="CHEBI:57720"/>
        <dbReference type="EC" id="2.4.2.2"/>
    </reaction>
</comment>
<dbReference type="PANTHER" id="PTHR36540:SF1">
    <property type="entry name" value="PYRIMIDINE_PURINE NUCLEOSIDE PHOSPHORYLASE"/>
    <property type="match status" value="1"/>
</dbReference>
<comment type="catalytic activity">
    <reaction evidence="3">
        <text>xanthosine + phosphate = alpha-D-ribose 1-phosphate + xanthine</text>
        <dbReference type="Rhea" id="RHEA:27638"/>
        <dbReference type="ChEBI" id="CHEBI:17712"/>
        <dbReference type="ChEBI" id="CHEBI:18107"/>
        <dbReference type="ChEBI" id="CHEBI:43474"/>
        <dbReference type="ChEBI" id="CHEBI:57720"/>
        <dbReference type="EC" id="2.4.2.1"/>
    </reaction>
</comment>
<dbReference type="KEGG" id="cbaa:SRAA_1485"/>
<dbReference type="PANTHER" id="PTHR36540">
    <property type="entry name" value="PYRIMIDINE/PURINE NUCLEOSIDE PHOSPHORYLASE"/>
    <property type="match status" value="1"/>
</dbReference>
<dbReference type="Proteomes" id="UP000067461">
    <property type="component" value="Chromosome"/>
</dbReference>
<comment type="catalytic activity">
    <reaction evidence="3">
        <text>inosine + phosphate = alpha-D-ribose 1-phosphate + hypoxanthine</text>
        <dbReference type="Rhea" id="RHEA:27646"/>
        <dbReference type="ChEBI" id="CHEBI:17368"/>
        <dbReference type="ChEBI" id="CHEBI:17596"/>
        <dbReference type="ChEBI" id="CHEBI:43474"/>
        <dbReference type="ChEBI" id="CHEBI:57720"/>
        <dbReference type="EC" id="2.4.2.1"/>
    </reaction>
</comment>
<reference evidence="4 5" key="1">
    <citation type="journal article" date="2014" name="Nat. Commun.">
        <title>Physiological and genomic features of highly alkaliphilic hydrogen-utilizing Betaproteobacteria from a continental serpentinizing site.</title>
        <authorList>
            <person name="Suzuki S."/>
            <person name="Kuenen J.G."/>
            <person name="Schipper K."/>
            <person name="van der Velde S."/>
            <person name="Ishii S."/>
            <person name="Wu A."/>
            <person name="Sorokin D.Y."/>
            <person name="Tenney A."/>
            <person name="Meng X.Y."/>
            <person name="Morrill P.L."/>
            <person name="Kamagata Y."/>
            <person name="Muyzer G."/>
            <person name="Nealson K.H."/>
        </authorList>
    </citation>
    <scope>NUCLEOTIDE SEQUENCE [LARGE SCALE GENOMIC DNA]</scope>
    <source>
        <strain evidence="4 5">A1</strain>
    </source>
</reference>
<comment type="catalytic activity">
    <reaction evidence="3">
        <text>a purine D-ribonucleoside + phosphate = a purine nucleobase + alpha-D-ribose 1-phosphate</text>
        <dbReference type="Rhea" id="RHEA:19805"/>
        <dbReference type="ChEBI" id="CHEBI:26386"/>
        <dbReference type="ChEBI" id="CHEBI:43474"/>
        <dbReference type="ChEBI" id="CHEBI:57720"/>
        <dbReference type="ChEBI" id="CHEBI:142355"/>
        <dbReference type="EC" id="2.4.2.1"/>
    </reaction>
</comment>
<name>A0A060NR40_9BURK</name>
<comment type="function">
    <text evidence="3">Catalyzes the phosphorolysis of diverse nucleosides, yielding D-ribose 1-phosphate and the respective free bases. Can use uridine, adenosine, guanosine, cytidine, thymidine, inosine and xanthosine as substrates. Also catalyzes the reverse reactions.</text>
</comment>
<dbReference type="InterPro" id="IPR014710">
    <property type="entry name" value="RmlC-like_jellyroll"/>
</dbReference>
<dbReference type="Gene3D" id="2.60.120.10">
    <property type="entry name" value="Jelly Rolls"/>
    <property type="match status" value="1"/>
</dbReference>
<keyword evidence="2 3" id="KW-0808">Transferase</keyword>
<dbReference type="GO" id="GO:0009032">
    <property type="term" value="F:thymidine phosphorylase activity"/>
    <property type="evidence" value="ECO:0007669"/>
    <property type="project" value="RHEA"/>
</dbReference>
<dbReference type="HOGENOM" id="CLU_157874_1_0_4"/>
<dbReference type="InterPro" id="IPR009664">
    <property type="entry name" value="Ppnp"/>
</dbReference>
<comment type="catalytic activity">
    <reaction evidence="3">
        <text>cytidine + phosphate = cytosine + alpha-D-ribose 1-phosphate</text>
        <dbReference type="Rhea" id="RHEA:52540"/>
        <dbReference type="ChEBI" id="CHEBI:16040"/>
        <dbReference type="ChEBI" id="CHEBI:17562"/>
        <dbReference type="ChEBI" id="CHEBI:43474"/>
        <dbReference type="ChEBI" id="CHEBI:57720"/>
        <dbReference type="EC" id="2.4.2.2"/>
    </reaction>
</comment>
<dbReference type="InterPro" id="IPR011051">
    <property type="entry name" value="RmlC_Cupin_sf"/>
</dbReference>